<keyword evidence="2" id="KW-1185">Reference proteome</keyword>
<dbReference type="RefSeq" id="WP_015395405.1">
    <property type="nucleotide sequence ID" value="NZ_AOIF01000009.1"/>
</dbReference>
<dbReference type="AlphaFoldDB" id="M1MSH6"/>
<protein>
    <submittedName>
        <fullName evidence="1">Exopolysaccharide biosynthesis protein</fullName>
    </submittedName>
</protein>
<reference evidence="1 2" key="1">
    <citation type="submission" date="2013-02" db="EMBL/GenBank/DDBJ databases">
        <title>Genome sequence of Clostridium saccharoperbutylacetonicum N1-4(HMT).</title>
        <authorList>
            <person name="Poehlein A."/>
            <person name="Daniel R."/>
        </authorList>
    </citation>
    <scope>NUCLEOTIDE SEQUENCE [LARGE SCALE GENOMIC DNA]</scope>
    <source>
        <strain evidence="2">N1-4(HMT)</strain>
    </source>
</reference>
<dbReference type="EMBL" id="CP004121">
    <property type="protein sequence ID" value="AGF59098.1"/>
    <property type="molecule type" value="Genomic_DNA"/>
</dbReference>
<sequence length="208" mass="25177">MLFYSEIINILRKRINMKNSKRLKNKDFSLLASNCNGAFILHDLNLKFNSPTVNLFMYPSDFVKYIKNLEYYSKCDLKFIKKEDTAYPVGKLDDIEIHFMHYKDENEAERKWKERTDRIDFDNMFVMMTDRDGCSLEDLKEFDKLPYKNKVVFTHKEYSEIKSSVYIKGFENEKNVGNLYSYKNRFTGYKYYDDFDYVEWFNSRTAEK</sequence>
<evidence type="ECO:0000313" key="1">
    <source>
        <dbReference type="EMBL" id="AGF59098.1"/>
    </source>
</evidence>
<name>M1MSH6_9CLOT</name>
<dbReference type="InterPro" id="IPR015037">
    <property type="entry name" value="DUF1919"/>
</dbReference>
<proteinExistence type="predicted"/>
<organism evidence="1 2">
    <name type="scientific">Clostridium saccharoperbutylacetonicum N1-4(HMT)</name>
    <dbReference type="NCBI Taxonomy" id="931276"/>
    <lineage>
        <taxon>Bacteria</taxon>
        <taxon>Bacillati</taxon>
        <taxon>Bacillota</taxon>
        <taxon>Clostridia</taxon>
        <taxon>Eubacteriales</taxon>
        <taxon>Clostridiaceae</taxon>
        <taxon>Clostridium</taxon>
    </lineage>
</organism>
<accession>M1MSH6</accession>
<dbReference type="KEGG" id="csr:Cspa_c53530"/>
<dbReference type="Proteomes" id="UP000011728">
    <property type="component" value="Chromosome"/>
</dbReference>
<dbReference type="OrthoDB" id="6636518at2"/>
<dbReference type="SUPFAM" id="SSF142795">
    <property type="entry name" value="CAC2185-like"/>
    <property type="match status" value="1"/>
</dbReference>
<dbReference type="InterPro" id="IPR037226">
    <property type="entry name" value="CAC2185-like_sf"/>
</dbReference>
<dbReference type="Pfam" id="PF08942">
    <property type="entry name" value="DUF1919"/>
    <property type="match status" value="1"/>
</dbReference>
<dbReference type="eggNOG" id="COG3955">
    <property type="taxonomic scope" value="Bacteria"/>
</dbReference>
<dbReference type="HOGENOM" id="CLU_113266_0_0_9"/>
<evidence type="ECO:0000313" key="2">
    <source>
        <dbReference type="Proteomes" id="UP000011728"/>
    </source>
</evidence>
<gene>
    <name evidence="1" type="ORF">Cspa_c53530</name>
</gene>
<dbReference type="PATRIC" id="fig|931276.5.peg.5407"/>
<dbReference type="STRING" id="36745.CLSAP_51000"/>